<evidence type="ECO:0000256" key="2">
    <source>
        <dbReference type="ARBA" id="ARBA00004965"/>
    </source>
</evidence>
<evidence type="ECO:0000256" key="14">
    <source>
        <dbReference type="ARBA" id="ARBA00023043"/>
    </source>
</evidence>
<evidence type="ECO:0000256" key="12">
    <source>
        <dbReference type="ARBA" id="ARBA00022840"/>
    </source>
</evidence>
<comment type="subunit">
    <text evidence="4">Homodimer.</text>
</comment>
<feature type="repeat" description="ANK" evidence="17">
    <location>
        <begin position="1572"/>
        <end position="1604"/>
    </location>
</feature>
<dbReference type="Pfam" id="PF03917">
    <property type="entry name" value="GSH_synth_ATP"/>
    <property type="match status" value="1"/>
</dbReference>
<keyword evidence="9" id="KW-0479">Metal-binding</keyword>
<sequence>MAYSSIFYEANGVLFCVISQIFISRAIKSPSIQYHLAGTKKVQQTLARPGALEQFLCEPSKVERIKEVFTGLYSLDFDELGDQAVQLAIDNPERFVLKPQREGGGNNVYGLEVRDAVKKMKNSQERTAWILMERIHPPLSRGYIVRPGVSNVPELVDMVSELGIFGVVIGDSETITYNKQVGHMLRTKVSTANEGGIFKKRQGTTDRGKEYEDLFTASVILKLIQNTDIRDFSVSSNDENFGAFDDVVFETESLRGSRQIQAVQLKHANKDKILTKSALEGERGDFSIAKYYEEFKKLDCGGDPSVQFVLLTNRRFDLREGESIKLKHEDVEVKMFKVQPDPLVNTSTKGFCYKFVVEKAQHREFFDNFVLYTDQMNIDKIKKNISTRFETMFTCDKTSFKDFMEFINEWSIREGKKPKLDTILTKRVITLCLLSPFIVPFMFDQDGTVDANSKLLREAIFHFNVTVFNSDSCDRLKRIYSDAIDEIDNNIDEIRKIGIKYQIVPTYSSVVDLACNFQNLSDLDAESEIYENILDNFQCSLQGKRKISLRNLIEDNENMKAVITTNELLQMLDESFSIGGPRESLPVPYVNRLISRNIVDFKFLQELRRDTLVAISCREQFDQIKEHINNFNIKRTEDCPVREDEDWVDPSMGNFFTDGSMGKSYVTIYVKDHEFSSSEFSELCEKHPDQKKYHHFKVIEGKLEWVQSIGDISDLEKNRLHNHFMDESEFSLYIDSNVQIVCSEPGMGKSVLMKSIKNRQPSTSCTMVIYPKEHFRYLQKQQYDSDAFLKYILDPTNKQCTSFDSQFLKVLLRRRKIVFIWDGLDEISNTNLVTVMNIISGLSELEFIQFIAGRSSVKKVLENKFRVLARTIRPFDEEEQNRYIKNRLELGEIDDVITKIAQNVTTVRHRDIFGVPLHIFMLTELFRQNRQKYDKILDEQIFSIVDLYYYFVDEKLNVFYREKAKLDVSSDVIDRLIKSGKRDRLDNYENVSIGILFGDAKYEPTSFLEEIQENGDCFGIITGVTSENVPLFIHQSFGEYFAANYLVKNYRKIPNFEQLLFDEKVTNIRFLFDLLLAKNCPAHIAVLYKNLEVLLAHGDQLRLKDKGGRNCLHLACSWGMRYHPLTTVGVGLFNTKYVVDVSQGHLSEKDSVEYRQILEFLCQTCDPHEVDHVFGMDVFCYANRSSCLLPIILLSKMYGRQINSFDSFKNIPSVLHHSVIVDYSEIFDVILKLPYVVTKFGNNNLLHVSAIYNSSNCLKILLSNRIYMRKVNKGNRKNRSPIMLACQARNLDVIRLLLQSSVDVNACDRDQVSPLYLACLRGLMDVVQVLIEKKADVNMPCNQKFTPLSAASVGGHLEVVKYLVDLKADFDHADANGITPLTKASFCGHIEIVRFLIDVGANVNSKDQKRFTPLHRACFGGHDDVVRLLIDRRADVNVCNVDGMTPLYMACLKERYTTIQLLIEHGASVNAINDKCSHVMSAVEKGKTQLIQFLINRGADVDVACKGFRPLHLACTNGHLAMVRLLIDAQVDINAVSKHGENCLFPASRRGFVKIVQVLLDAGVDVNQVSKKGFTAIFLASLGGHVEIVRLLLEAGADPAVPNICGRNVIQAANVKKHYDIVRLLTTPRSRSTFYLNSSQV</sequence>
<keyword evidence="14 17" id="KW-0040">ANK repeat</keyword>
<dbReference type="Gene3D" id="3.30.470.20">
    <property type="entry name" value="ATP-grasp fold, B domain"/>
    <property type="match status" value="1"/>
</dbReference>
<dbReference type="Gene3D" id="1.10.1080.10">
    <property type="entry name" value="Glutathione Synthetase, Chain A, domain 3"/>
    <property type="match status" value="1"/>
</dbReference>
<dbReference type="GO" id="GO:0005524">
    <property type="term" value="F:ATP binding"/>
    <property type="evidence" value="ECO:0007669"/>
    <property type="project" value="UniProtKB-KW"/>
</dbReference>
<keyword evidence="12" id="KW-0067">ATP-binding</keyword>
<feature type="repeat" description="ANK" evidence="17">
    <location>
        <begin position="1474"/>
        <end position="1506"/>
    </location>
</feature>
<dbReference type="Pfam" id="PF00023">
    <property type="entry name" value="Ank"/>
    <property type="match status" value="1"/>
</dbReference>
<dbReference type="FunFam" id="3.30.1490.50:FF:000001">
    <property type="entry name" value="Glutathione synthetase"/>
    <property type="match status" value="1"/>
</dbReference>
<feature type="repeat" description="ANK" evidence="17">
    <location>
        <begin position="1539"/>
        <end position="1571"/>
    </location>
</feature>
<feature type="repeat" description="ANK" evidence="17">
    <location>
        <begin position="1343"/>
        <end position="1375"/>
    </location>
</feature>
<keyword evidence="10" id="KW-0677">Repeat</keyword>
<evidence type="ECO:0000256" key="11">
    <source>
        <dbReference type="ARBA" id="ARBA00022741"/>
    </source>
</evidence>
<dbReference type="PANTHER" id="PTHR24178">
    <property type="entry name" value="MOLTING PROTEIN MLT-4"/>
    <property type="match status" value="1"/>
</dbReference>
<keyword evidence="11" id="KW-0547">Nucleotide-binding</keyword>
<dbReference type="InterPro" id="IPR036770">
    <property type="entry name" value="Ankyrin_rpt-contain_sf"/>
</dbReference>
<gene>
    <name evidence="18" type="ORF">GEV33_010273</name>
</gene>
<dbReference type="EMBL" id="JABDTM020025980">
    <property type="protein sequence ID" value="KAH0812520.1"/>
    <property type="molecule type" value="Genomic_DNA"/>
</dbReference>
<evidence type="ECO:0000256" key="5">
    <source>
        <dbReference type="ARBA" id="ARBA00012214"/>
    </source>
</evidence>
<keyword evidence="8" id="KW-0317">Glutathione biosynthesis</keyword>
<dbReference type="InterPro" id="IPR027417">
    <property type="entry name" value="P-loop_NTPase"/>
</dbReference>
<feature type="repeat" description="ANK" evidence="17">
    <location>
        <begin position="1409"/>
        <end position="1441"/>
    </location>
</feature>
<evidence type="ECO:0000256" key="9">
    <source>
        <dbReference type="ARBA" id="ARBA00022723"/>
    </source>
</evidence>
<dbReference type="InterPro" id="IPR014709">
    <property type="entry name" value="Glutathione_synthase_C_euk"/>
</dbReference>
<accession>A0A8J6HD83</accession>
<evidence type="ECO:0000256" key="3">
    <source>
        <dbReference type="ARBA" id="ARBA00010385"/>
    </source>
</evidence>
<comment type="similarity">
    <text evidence="3">Belongs to the eukaryotic GSH synthase family.</text>
</comment>
<dbReference type="InterPro" id="IPR002110">
    <property type="entry name" value="Ankyrin_rpt"/>
</dbReference>
<reference evidence="18" key="1">
    <citation type="journal article" date="2020" name="J Insects Food Feed">
        <title>The yellow mealworm (Tenebrio molitor) genome: a resource for the emerging insects as food and feed industry.</title>
        <authorList>
            <person name="Eriksson T."/>
            <person name="Andere A."/>
            <person name="Kelstrup H."/>
            <person name="Emery V."/>
            <person name="Picard C."/>
        </authorList>
    </citation>
    <scope>NUCLEOTIDE SEQUENCE</scope>
    <source>
        <strain evidence="18">Stoneville</strain>
        <tissue evidence="18">Whole head</tissue>
    </source>
</reference>
<evidence type="ECO:0000313" key="19">
    <source>
        <dbReference type="Proteomes" id="UP000719412"/>
    </source>
</evidence>
<comment type="caution">
    <text evidence="18">The sequence shown here is derived from an EMBL/GenBank/DDBJ whole genome shotgun (WGS) entry which is preliminary data.</text>
</comment>
<feature type="repeat" description="ANK" evidence="17">
    <location>
        <begin position="1442"/>
        <end position="1474"/>
    </location>
</feature>
<feature type="repeat" description="ANK" evidence="17">
    <location>
        <begin position="1376"/>
        <end position="1408"/>
    </location>
</feature>
<keyword evidence="19" id="KW-1185">Reference proteome</keyword>
<keyword evidence="7" id="KW-0436">Ligase</keyword>
<reference evidence="18" key="2">
    <citation type="submission" date="2021-08" db="EMBL/GenBank/DDBJ databases">
        <authorList>
            <person name="Eriksson T."/>
        </authorList>
    </citation>
    <scope>NUCLEOTIDE SEQUENCE</scope>
    <source>
        <strain evidence="18">Stoneville</strain>
        <tissue evidence="18">Whole head</tissue>
    </source>
</reference>
<dbReference type="PROSITE" id="PS50297">
    <property type="entry name" value="ANK_REP_REGION"/>
    <property type="match status" value="9"/>
</dbReference>
<evidence type="ECO:0000256" key="6">
    <source>
        <dbReference type="ARBA" id="ARBA00020821"/>
    </source>
</evidence>
<dbReference type="EC" id="6.3.2.3" evidence="5"/>
<dbReference type="SMART" id="SM00248">
    <property type="entry name" value="ANK"/>
    <property type="match status" value="13"/>
</dbReference>
<proteinExistence type="inferred from homology"/>
<dbReference type="Pfam" id="PF13637">
    <property type="entry name" value="Ank_4"/>
    <property type="match status" value="1"/>
</dbReference>
<evidence type="ECO:0000256" key="4">
    <source>
        <dbReference type="ARBA" id="ARBA00011738"/>
    </source>
</evidence>
<dbReference type="InterPro" id="IPR014042">
    <property type="entry name" value="Glutathione_synthase_a-hlx"/>
</dbReference>
<dbReference type="Pfam" id="PF12796">
    <property type="entry name" value="Ank_2"/>
    <property type="match status" value="3"/>
</dbReference>
<comment type="catalytic activity">
    <reaction evidence="16">
        <text>gamma-L-glutamyl-L-cysteine + glycine + ATP = glutathione + ADP + phosphate + H(+)</text>
        <dbReference type="Rhea" id="RHEA:13557"/>
        <dbReference type="ChEBI" id="CHEBI:15378"/>
        <dbReference type="ChEBI" id="CHEBI:30616"/>
        <dbReference type="ChEBI" id="CHEBI:43474"/>
        <dbReference type="ChEBI" id="CHEBI:57305"/>
        <dbReference type="ChEBI" id="CHEBI:57925"/>
        <dbReference type="ChEBI" id="CHEBI:58173"/>
        <dbReference type="ChEBI" id="CHEBI:456216"/>
        <dbReference type="EC" id="6.3.2.3"/>
    </reaction>
    <physiologicalReaction direction="left-to-right" evidence="16">
        <dbReference type="Rhea" id="RHEA:13558"/>
    </physiologicalReaction>
</comment>
<dbReference type="Proteomes" id="UP000719412">
    <property type="component" value="Unassembled WGS sequence"/>
</dbReference>
<evidence type="ECO:0000256" key="1">
    <source>
        <dbReference type="ARBA" id="ARBA00001946"/>
    </source>
</evidence>
<evidence type="ECO:0000256" key="15">
    <source>
        <dbReference type="ARBA" id="ARBA00030403"/>
    </source>
</evidence>
<feature type="repeat" description="ANK" evidence="17">
    <location>
        <begin position="1310"/>
        <end position="1342"/>
    </location>
</feature>
<evidence type="ECO:0000256" key="13">
    <source>
        <dbReference type="ARBA" id="ARBA00022842"/>
    </source>
</evidence>
<dbReference type="Gene3D" id="3.40.50.300">
    <property type="entry name" value="P-loop containing nucleotide triphosphate hydrolases"/>
    <property type="match status" value="1"/>
</dbReference>
<dbReference type="GO" id="GO:0004363">
    <property type="term" value="F:glutathione synthase activity"/>
    <property type="evidence" value="ECO:0007669"/>
    <property type="project" value="UniProtKB-EC"/>
</dbReference>
<dbReference type="PROSITE" id="PS50088">
    <property type="entry name" value="ANK_REPEAT"/>
    <property type="match status" value="10"/>
</dbReference>
<dbReference type="Gene3D" id="1.25.40.20">
    <property type="entry name" value="Ankyrin repeat-containing domain"/>
    <property type="match status" value="4"/>
</dbReference>
<comment type="cofactor">
    <cofactor evidence="1">
        <name>Mg(2+)</name>
        <dbReference type="ChEBI" id="CHEBI:18420"/>
    </cofactor>
</comment>
<evidence type="ECO:0000256" key="8">
    <source>
        <dbReference type="ARBA" id="ARBA00022684"/>
    </source>
</evidence>
<organism evidence="18 19">
    <name type="scientific">Tenebrio molitor</name>
    <name type="common">Yellow mealworm beetle</name>
    <dbReference type="NCBI Taxonomy" id="7067"/>
    <lineage>
        <taxon>Eukaryota</taxon>
        <taxon>Metazoa</taxon>
        <taxon>Ecdysozoa</taxon>
        <taxon>Arthropoda</taxon>
        <taxon>Hexapoda</taxon>
        <taxon>Insecta</taxon>
        <taxon>Pterygota</taxon>
        <taxon>Neoptera</taxon>
        <taxon>Endopterygota</taxon>
        <taxon>Coleoptera</taxon>
        <taxon>Polyphaga</taxon>
        <taxon>Cucujiformia</taxon>
        <taxon>Tenebrionidae</taxon>
        <taxon>Tenebrio</taxon>
    </lineage>
</organism>
<feature type="repeat" description="ANK" evidence="17">
    <location>
        <begin position="1506"/>
        <end position="1538"/>
    </location>
</feature>
<dbReference type="SUPFAM" id="SSF56059">
    <property type="entry name" value="Glutathione synthetase ATP-binding domain-like"/>
    <property type="match status" value="1"/>
</dbReference>
<dbReference type="InterPro" id="IPR005615">
    <property type="entry name" value="Glutathione_synthase"/>
</dbReference>
<dbReference type="GO" id="GO:0046872">
    <property type="term" value="F:metal ion binding"/>
    <property type="evidence" value="ECO:0007669"/>
    <property type="project" value="UniProtKB-KW"/>
</dbReference>
<evidence type="ECO:0000313" key="18">
    <source>
        <dbReference type="EMBL" id="KAH0812520.1"/>
    </source>
</evidence>
<dbReference type="SUPFAM" id="SSF48403">
    <property type="entry name" value="Ankyrin repeat"/>
    <property type="match status" value="2"/>
</dbReference>
<protein>
    <recommendedName>
        <fullName evidence="6">Glutathione synthetase</fullName>
        <ecNumber evidence="5">6.3.2.3</ecNumber>
    </recommendedName>
    <alternativeName>
        <fullName evidence="15">Glutathione synthase</fullName>
    </alternativeName>
</protein>
<evidence type="ECO:0000256" key="17">
    <source>
        <dbReference type="PROSITE-ProRule" id="PRU00023"/>
    </source>
</evidence>
<evidence type="ECO:0000256" key="7">
    <source>
        <dbReference type="ARBA" id="ARBA00022598"/>
    </source>
</evidence>
<evidence type="ECO:0000256" key="16">
    <source>
        <dbReference type="ARBA" id="ARBA00048871"/>
    </source>
</evidence>
<keyword evidence="13" id="KW-0460">Magnesium</keyword>
<dbReference type="Gene3D" id="3.30.1490.50">
    <property type="match status" value="1"/>
</dbReference>
<feature type="repeat" description="ANK" evidence="17">
    <location>
        <begin position="1277"/>
        <end position="1309"/>
    </location>
</feature>
<name>A0A8J6HD83_TENMO</name>
<comment type="pathway">
    <text evidence="2">Sulfur metabolism; glutathione biosynthesis; glutathione from L-cysteine and L-glutamate: step 2/2.</text>
</comment>
<evidence type="ECO:0000256" key="10">
    <source>
        <dbReference type="ARBA" id="ARBA00022737"/>
    </source>
</evidence>